<dbReference type="PANTHER" id="PTHR12677:SF59">
    <property type="entry name" value="GOLGI APPARATUS MEMBRANE PROTEIN TVP38-RELATED"/>
    <property type="match status" value="1"/>
</dbReference>
<feature type="transmembrane region" description="Helical" evidence="6">
    <location>
        <begin position="129"/>
        <end position="147"/>
    </location>
</feature>
<keyword evidence="3 6" id="KW-0812">Transmembrane</keyword>
<accession>A0A7C1N928</accession>
<feature type="transmembrane region" description="Helical" evidence="6">
    <location>
        <begin position="195"/>
        <end position="212"/>
    </location>
</feature>
<evidence type="ECO:0000256" key="6">
    <source>
        <dbReference type="RuleBase" id="RU366058"/>
    </source>
</evidence>
<feature type="transmembrane region" description="Helical" evidence="6">
    <location>
        <begin position="153"/>
        <end position="174"/>
    </location>
</feature>
<dbReference type="AlphaFoldDB" id="A0A7C1N928"/>
<sequence length="230" mass="25772">MNARQHRAVFLLLSGLVLVIAILVLVLRRWGYIFSSPEALRRLVHSWGVWAPLGTILLQLVQIVLAPLPGNLLAFAAGYALGFWPTIVWLMIGVLGGATLAFLLSRALGRRLLRIFVPGPALERFDRQVIEWGTFYLFLLLLVPNPIGDWVYYLAGLTRIPLPFFLLLVLLARLPSNVIECGIGASAIRFGLREWLIFGLVVVLLTAGYLLNQHRIESLLLRLARFRDGN</sequence>
<evidence type="ECO:0000259" key="7">
    <source>
        <dbReference type="Pfam" id="PF09335"/>
    </source>
</evidence>
<protein>
    <recommendedName>
        <fullName evidence="6">TVP38/TMEM64 family membrane protein</fullName>
    </recommendedName>
</protein>
<proteinExistence type="inferred from homology"/>
<dbReference type="InterPro" id="IPR032816">
    <property type="entry name" value="VTT_dom"/>
</dbReference>
<feature type="domain" description="VTT" evidence="7">
    <location>
        <begin position="68"/>
        <end position="185"/>
    </location>
</feature>
<reference evidence="8" key="1">
    <citation type="journal article" date="2020" name="mSystems">
        <title>Genome- and Community-Level Interaction Insights into Carbon Utilization and Element Cycling Functions of Hydrothermarchaeota in Hydrothermal Sediment.</title>
        <authorList>
            <person name="Zhou Z."/>
            <person name="Liu Y."/>
            <person name="Xu W."/>
            <person name="Pan J."/>
            <person name="Luo Z.H."/>
            <person name="Li M."/>
        </authorList>
    </citation>
    <scope>NUCLEOTIDE SEQUENCE [LARGE SCALE GENOMIC DNA]</scope>
    <source>
        <strain evidence="8">SpSt-265</strain>
        <strain evidence="9">SpSt-465</strain>
    </source>
</reference>
<evidence type="ECO:0000313" key="9">
    <source>
        <dbReference type="EMBL" id="HFJ53985.1"/>
    </source>
</evidence>
<gene>
    <name evidence="8" type="ORF">ENP94_00630</name>
    <name evidence="9" type="ORF">ENS16_04765</name>
</gene>
<feature type="transmembrane region" description="Helical" evidence="6">
    <location>
        <begin position="86"/>
        <end position="108"/>
    </location>
</feature>
<organism evidence="8">
    <name type="scientific">candidate division WOR-3 bacterium</name>
    <dbReference type="NCBI Taxonomy" id="2052148"/>
    <lineage>
        <taxon>Bacteria</taxon>
        <taxon>Bacteria division WOR-3</taxon>
    </lineage>
</organism>
<dbReference type="Pfam" id="PF09335">
    <property type="entry name" value="VTT_dom"/>
    <property type="match status" value="1"/>
</dbReference>
<dbReference type="GO" id="GO:0005886">
    <property type="term" value="C:plasma membrane"/>
    <property type="evidence" value="ECO:0007669"/>
    <property type="project" value="UniProtKB-SubCell"/>
</dbReference>
<dbReference type="PANTHER" id="PTHR12677">
    <property type="entry name" value="GOLGI APPARATUS MEMBRANE PROTEIN TVP38-RELATED"/>
    <property type="match status" value="1"/>
</dbReference>
<keyword evidence="2 6" id="KW-1003">Cell membrane</keyword>
<evidence type="ECO:0000256" key="1">
    <source>
        <dbReference type="ARBA" id="ARBA00004651"/>
    </source>
</evidence>
<feature type="transmembrane region" description="Helical" evidence="6">
    <location>
        <begin position="47"/>
        <end position="66"/>
    </location>
</feature>
<evidence type="ECO:0000256" key="4">
    <source>
        <dbReference type="ARBA" id="ARBA00022989"/>
    </source>
</evidence>
<keyword evidence="4 6" id="KW-1133">Transmembrane helix</keyword>
<keyword evidence="5 6" id="KW-0472">Membrane</keyword>
<comment type="subcellular location">
    <subcellularLocation>
        <location evidence="1 6">Cell membrane</location>
        <topology evidence="1 6">Multi-pass membrane protein</topology>
    </subcellularLocation>
</comment>
<comment type="caution">
    <text evidence="8">The sequence shown here is derived from an EMBL/GenBank/DDBJ whole genome shotgun (WGS) entry which is preliminary data.</text>
</comment>
<evidence type="ECO:0000313" key="8">
    <source>
        <dbReference type="EMBL" id="HEA86499.1"/>
    </source>
</evidence>
<dbReference type="EMBL" id="DSTU01000006">
    <property type="protein sequence ID" value="HFJ53985.1"/>
    <property type="molecule type" value="Genomic_DNA"/>
</dbReference>
<evidence type="ECO:0000256" key="5">
    <source>
        <dbReference type="ARBA" id="ARBA00023136"/>
    </source>
</evidence>
<comment type="similarity">
    <text evidence="6">Belongs to the TVP38/TMEM64 family.</text>
</comment>
<evidence type="ECO:0000256" key="3">
    <source>
        <dbReference type="ARBA" id="ARBA00022692"/>
    </source>
</evidence>
<dbReference type="EMBL" id="DSLG01000002">
    <property type="protein sequence ID" value="HEA86499.1"/>
    <property type="molecule type" value="Genomic_DNA"/>
</dbReference>
<feature type="transmembrane region" description="Helical" evidence="6">
    <location>
        <begin position="6"/>
        <end position="27"/>
    </location>
</feature>
<name>A0A7C1N928_UNCW3</name>
<evidence type="ECO:0000256" key="2">
    <source>
        <dbReference type="ARBA" id="ARBA00022475"/>
    </source>
</evidence>
<dbReference type="InterPro" id="IPR015414">
    <property type="entry name" value="TMEM64"/>
</dbReference>